<evidence type="ECO:0008006" key="4">
    <source>
        <dbReference type="Google" id="ProtNLM"/>
    </source>
</evidence>
<sequence>MANMIRTPLIYMILVAFMGFAAPSAVHAEPSYAKYGRVAMQEAANQYPDADIIDYKYEGRFAAAGSNSEERFRLWLRGAGSEFGVRVRVIVTADTGDVRDVQLEEIRP</sequence>
<keyword evidence="3" id="KW-1185">Reference proteome</keyword>
<evidence type="ECO:0000313" key="2">
    <source>
        <dbReference type="EMBL" id="SFD70328.1"/>
    </source>
</evidence>
<dbReference type="EMBL" id="FOMT01000001">
    <property type="protein sequence ID" value="SFD70328.1"/>
    <property type="molecule type" value="Genomic_DNA"/>
</dbReference>
<evidence type="ECO:0000313" key="3">
    <source>
        <dbReference type="Proteomes" id="UP000198855"/>
    </source>
</evidence>
<organism evidence="2 3">
    <name type="scientific">Paenibacillus catalpae</name>
    <dbReference type="NCBI Taxonomy" id="1045775"/>
    <lineage>
        <taxon>Bacteria</taxon>
        <taxon>Bacillati</taxon>
        <taxon>Bacillota</taxon>
        <taxon>Bacilli</taxon>
        <taxon>Bacillales</taxon>
        <taxon>Paenibacillaceae</taxon>
        <taxon>Paenibacillus</taxon>
    </lineage>
</organism>
<name>A0A1I1UL16_9BACL</name>
<dbReference type="Pfam" id="PF13028">
    <property type="entry name" value="DUF3889"/>
    <property type="match status" value="1"/>
</dbReference>
<reference evidence="3" key="1">
    <citation type="submission" date="2016-10" db="EMBL/GenBank/DDBJ databases">
        <authorList>
            <person name="Varghese N."/>
            <person name="Submissions S."/>
        </authorList>
    </citation>
    <scope>NUCLEOTIDE SEQUENCE [LARGE SCALE GENOMIC DNA]</scope>
    <source>
        <strain evidence="3">CGMCC 1.10784</strain>
    </source>
</reference>
<proteinExistence type="predicted"/>
<keyword evidence="1" id="KW-0732">Signal</keyword>
<dbReference type="STRING" id="1045775.SAMN05216378_1069"/>
<gene>
    <name evidence="2" type="ORF">SAMN05216378_1069</name>
</gene>
<evidence type="ECO:0000256" key="1">
    <source>
        <dbReference type="SAM" id="SignalP"/>
    </source>
</evidence>
<dbReference type="AlphaFoldDB" id="A0A1I1UL16"/>
<dbReference type="RefSeq" id="WP_175532728.1">
    <property type="nucleotide sequence ID" value="NZ_FOMT01000001.1"/>
</dbReference>
<dbReference type="Gene3D" id="3.10.450.390">
    <property type="entry name" value="Protein of unknown function DUF3889"/>
    <property type="match status" value="1"/>
</dbReference>
<dbReference type="InterPro" id="IPR024987">
    <property type="entry name" value="DUF3889"/>
</dbReference>
<protein>
    <recommendedName>
        <fullName evidence="4">DUF3889 domain-containing protein</fullName>
    </recommendedName>
</protein>
<feature type="chain" id="PRO_5011554987" description="DUF3889 domain-containing protein" evidence="1">
    <location>
        <begin position="29"/>
        <end position="108"/>
    </location>
</feature>
<dbReference type="Proteomes" id="UP000198855">
    <property type="component" value="Unassembled WGS sequence"/>
</dbReference>
<feature type="signal peptide" evidence="1">
    <location>
        <begin position="1"/>
        <end position="28"/>
    </location>
</feature>
<accession>A0A1I1UL16</accession>